<dbReference type="PANTHER" id="PTHR21666">
    <property type="entry name" value="PEPTIDASE-RELATED"/>
    <property type="match status" value="1"/>
</dbReference>
<feature type="chain" id="PRO_5046712876" evidence="1">
    <location>
        <begin position="24"/>
        <end position="335"/>
    </location>
</feature>
<dbReference type="RefSeq" id="WP_340290481.1">
    <property type="nucleotide sequence ID" value="NZ_JBBEOI010000019.1"/>
</dbReference>
<dbReference type="SUPFAM" id="SSF51261">
    <property type="entry name" value="Duplicated hybrid motif"/>
    <property type="match status" value="1"/>
</dbReference>
<feature type="domain" description="M23ase beta-sheet core" evidence="2">
    <location>
        <begin position="228"/>
        <end position="324"/>
    </location>
</feature>
<reference evidence="4" key="1">
    <citation type="journal article" date="2019" name="Int. J. Syst. Evol. Microbiol.">
        <title>The Global Catalogue of Microorganisms (GCM) 10K type strain sequencing project: providing services to taxonomists for standard genome sequencing and annotation.</title>
        <authorList>
            <consortium name="The Broad Institute Genomics Platform"/>
            <consortium name="The Broad Institute Genome Sequencing Center for Infectious Disease"/>
            <person name="Wu L."/>
            <person name="Ma J."/>
        </authorList>
    </citation>
    <scope>NUCLEOTIDE SEQUENCE [LARGE SCALE GENOMIC DNA]</scope>
    <source>
        <strain evidence="4">NCAIM B.02333</strain>
    </source>
</reference>
<dbReference type="EC" id="3.4.24.-" evidence="3"/>
<dbReference type="GO" id="GO:0016787">
    <property type="term" value="F:hydrolase activity"/>
    <property type="evidence" value="ECO:0007669"/>
    <property type="project" value="UniProtKB-KW"/>
</dbReference>
<keyword evidence="1" id="KW-0732">Signal</keyword>
<keyword evidence="4" id="KW-1185">Reference proteome</keyword>
<keyword evidence="3" id="KW-0378">Hydrolase</keyword>
<sequence length="335" mass="34344">MKTLAGALLGTTLLLGSCVSAVALVPPPPAAACAAPVVLSPDGLPVGAVAGYSGEQLANAAAIVNAGGALGAPARAQLIAVMTAMGESGLRVLDRGDAVGPDSRGLFQQRDNGAWGSYADRMDPTISATNFYRALLAVDGWETLSPTLAAHRTQRNADPYHYEKYWPAALEVVAALAGTTVPTVPTTTDCAPAPPGDITTEGWIRPAAGRLSSTYGYRIHPITGVRKHHNGIDIANDCGTPIYAAGPGVVVRTGPTPSYGTLVVIDHGSGVLTRYAHMYPEDILTSVGATVSGGTAIGRIGSNGQSTGCHLHFEVQQGGEFTDPRPFMAALGVPL</sequence>
<dbReference type="CDD" id="cd12797">
    <property type="entry name" value="M23_peptidase"/>
    <property type="match status" value="1"/>
</dbReference>
<dbReference type="PANTHER" id="PTHR21666:SF270">
    <property type="entry name" value="MUREIN HYDROLASE ACTIVATOR ENVC"/>
    <property type="match status" value="1"/>
</dbReference>
<dbReference type="Pfam" id="PF01551">
    <property type="entry name" value="Peptidase_M23"/>
    <property type="match status" value="1"/>
</dbReference>
<feature type="signal peptide" evidence="1">
    <location>
        <begin position="1"/>
        <end position="23"/>
    </location>
</feature>
<evidence type="ECO:0000259" key="2">
    <source>
        <dbReference type="Pfam" id="PF01551"/>
    </source>
</evidence>
<gene>
    <name evidence="3" type="ORF">ACFOLH_18530</name>
</gene>
<name>A0ABV7WLS4_9MICO</name>
<accession>A0ABV7WLS4</accession>
<dbReference type="InterPro" id="IPR011055">
    <property type="entry name" value="Dup_hybrid_motif"/>
</dbReference>
<evidence type="ECO:0000313" key="3">
    <source>
        <dbReference type="EMBL" id="MFC3690349.1"/>
    </source>
</evidence>
<evidence type="ECO:0000313" key="4">
    <source>
        <dbReference type="Proteomes" id="UP001595685"/>
    </source>
</evidence>
<protein>
    <submittedName>
        <fullName evidence="3">M23 family metallopeptidase</fullName>
        <ecNumber evidence="3">3.4.24.-</ecNumber>
    </submittedName>
</protein>
<dbReference type="InterPro" id="IPR016047">
    <property type="entry name" value="M23ase_b-sheet_dom"/>
</dbReference>
<comment type="caution">
    <text evidence="3">The sequence shown here is derived from an EMBL/GenBank/DDBJ whole genome shotgun (WGS) entry which is preliminary data.</text>
</comment>
<dbReference type="Proteomes" id="UP001595685">
    <property type="component" value="Unassembled WGS sequence"/>
</dbReference>
<evidence type="ECO:0000256" key="1">
    <source>
        <dbReference type="SAM" id="SignalP"/>
    </source>
</evidence>
<dbReference type="EMBL" id="JBHRWW010000021">
    <property type="protein sequence ID" value="MFC3690349.1"/>
    <property type="molecule type" value="Genomic_DNA"/>
</dbReference>
<dbReference type="InterPro" id="IPR050570">
    <property type="entry name" value="Cell_wall_metabolism_enzyme"/>
</dbReference>
<dbReference type="PROSITE" id="PS51257">
    <property type="entry name" value="PROKAR_LIPOPROTEIN"/>
    <property type="match status" value="1"/>
</dbReference>
<proteinExistence type="predicted"/>
<organism evidence="3 4">
    <name type="scientific">Aquipuribacter hungaricus</name>
    <dbReference type="NCBI Taxonomy" id="545624"/>
    <lineage>
        <taxon>Bacteria</taxon>
        <taxon>Bacillati</taxon>
        <taxon>Actinomycetota</taxon>
        <taxon>Actinomycetes</taxon>
        <taxon>Micrococcales</taxon>
        <taxon>Intrasporangiaceae</taxon>
        <taxon>Aquipuribacter</taxon>
    </lineage>
</organism>
<dbReference type="Gene3D" id="2.70.70.10">
    <property type="entry name" value="Glucose Permease (Domain IIA)"/>
    <property type="match status" value="1"/>
</dbReference>